<organism evidence="3 4">
    <name type="scientific">Calycina marina</name>
    <dbReference type="NCBI Taxonomy" id="1763456"/>
    <lineage>
        <taxon>Eukaryota</taxon>
        <taxon>Fungi</taxon>
        <taxon>Dikarya</taxon>
        <taxon>Ascomycota</taxon>
        <taxon>Pezizomycotina</taxon>
        <taxon>Leotiomycetes</taxon>
        <taxon>Helotiales</taxon>
        <taxon>Pezizellaceae</taxon>
        <taxon>Calycina</taxon>
    </lineage>
</organism>
<dbReference type="EMBL" id="MU253748">
    <property type="protein sequence ID" value="KAG9248479.1"/>
    <property type="molecule type" value="Genomic_DNA"/>
</dbReference>
<sequence length="357" mass="39716">MSKRSVFTTITPLPPGITRETVMEMLRSHTEMIDLNPLVEERHPIKPPSNATPEEFQCLWYQITDRISYLPGGMISGKVSYNACFHNLEWGLQTHCYAPMGLNIKSKWTLGGSLPGELIAPVELGVGAPLQGLFLREDVDLKCNIMMTSFVKKTTKKAHSGLIDRLLMKASISNARATNEQMKLKLDPSVGHFCFNDSQASTDYSPSVYPDTPLDGTETASHGTDRSNTNTTHDTSLYPQPLSTRGSFPSVYDSTQHRGDGDDSHVDNRSSWQNLRQSSTTSQQQPVTYRSPAQHQQPFQPLPHNRSPSQSSQPNNVPSQLQPGRQIDYRATGDRDQEYSMGGSNRATPPRFHAELA</sequence>
<name>A0A9P7ZAI0_9HELO</name>
<reference evidence="3" key="1">
    <citation type="journal article" date="2021" name="IMA Fungus">
        <title>Genomic characterization of three marine fungi, including Emericellopsis atlantica sp. nov. with signatures of a generalist lifestyle and marine biomass degradation.</title>
        <authorList>
            <person name="Hagestad O.C."/>
            <person name="Hou L."/>
            <person name="Andersen J.H."/>
            <person name="Hansen E.H."/>
            <person name="Altermark B."/>
            <person name="Li C."/>
            <person name="Kuhnert E."/>
            <person name="Cox R.J."/>
            <person name="Crous P.W."/>
            <person name="Spatafora J.W."/>
            <person name="Lail K."/>
            <person name="Amirebrahimi M."/>
            <person name="Lipzen A."/>
            <person name="Pangilinan J."/>
            <person name="Andreopoulos W."/>
            <person name="Hayes R.D."/>
            <person name="Ng V."/>
            <person name="Grigoriev I.V."/>
            <person name="Jackson S.A."/>
            <person name="Sutton T.D.S."/>
            <person name="Dobson A.D.W."/>
            <person name="Rama T."/>
        </authorList>
    </citation>
    <scope>NUCLEOTIDE SEQUENCE</scope>
    <source>
        <strain evidence="3">TRa3180A</strain>
    </source>
</reference>
<feature type="region of interest" description="Disordered" evidence="1">
    <location>
        <begin position="203"/>
        <end position="357"/>
    </location>
</feature>
<evidence type="ECO:0000256" key="1">
    <source>
        <dbReference type="SAM" id="MobiDB-lite"/>
    </source>
</evidence>
<gene>
    <name evidence="3" type="ORF">BJ878DRAFT_26778</name>
</gene>
<keyword evidence="4" id="KW-1185">Reference proteome</keyword>
<feature type="compositionally biased region" description="Polar residues" evidence="1">
    <location>
        <begin position="218"/>
        <end position="247"/>
    </location>
</feature>
<feature type="compositionally biased region" description="Low complexity" evidence="1">
    <location>
        <begin position="303"/>
        <end position="323"/>
    </location>
</feature>
<feature type="domain" description="DUF7053" evidence="2">
    <location>
        <begin position="2"/>
        <end position="171"/>
    </location>
</feature>
<evidence type="ECO:0000313" key="3">
    <source>
        <dbReference type="EMBL" id="KAG9248479.1"/>
    </source>
</evidence>
<dbReference type="InterPro" id="IPR055481">
    <property type="entry name" value="DUF7053"/>
</dbReference>
<protein>
    <recommendedName>
        <fullName evidence="2">DUF7053 domain-containing protein</fullName>
    </recommendedName>
</protein>
<dbReference type="AlphaFoldDB" id="A0A9P7ZAI0"/>
<dbReference type="Pfam" id="PF23155">
    <property type="entry name" value="DUF7053"/>
    <property type="match status" value="1"/>
</dbReference>
<accession>A0A9P7ZAI0</accession>
<dbReference type="OrthoDB" id="3246050at2759"/>
<evidence type="ECO:0000313" key="4">
    <source>
        <dbReference type="Proteomes" id="UP000887226"/>
    </source>
</evidence>
<comment type="caution">
    <text evidence="3">The sequence shown here is derived from an EMBL/GenBank/DDBJ whole genome shotgun (WGS) entry which is preliminary data.</text>
</comment>
<dbReference type="PANTHER" id="PTHR38117">
    <property type="entry name" value="NACHT AND WD40 DOMAIN PROTEIN"/>
    <property type="match status" value="1"/>
</dbReference>
<feature type="compositionally biased region" description="Polar residues" evidence="1">
    <location>
        <begin position="286"/>
        <end position="299"/>
    </location>
</feature>
<evidence type="ECO:0000259" key="2">
    <source>
        <dbReference type="Pfam" id="PF23155"/>
    </source>
</evidence>
<feature type="compositionally biased region" description="Basic and acidic residues" evidence="1">
    <location>
        <begin position="327"/>
        <end position="338"/>
    </location>
</feature>
<feature type="compositionally biased region" description="Basic and acidic residues" evidence="1">
    <location>
        <begin position="255"/>
        <end position="268"/>
    </location>
</feature>
<dbReference type="Proteomes" id="UP000887226">
    <property type="component" value="Unassembled WGS sequence"/>
</dbReference>
<proteinExistence type="predicted"/>
<dbReference type="PANTHER" id="PTHR38117:SF2">
    <property type="entry name" value="NACHT AND WD40 DOMAIN PROTEIN"/>
    <property type="match status" value="1"/>
</dbReference>